<name>A0A9P4YRP7_9HYPO</name>
<evidence type="ECO:0000259" key="2">
    <source>
        <dbReference type="SMART" id="SM00974"/>
    </source>
</evidence>
<feature type="region of interest" description="Disordered" evidence="1">
    <location>
        <begin position="99"/>
        <end position="128"/>
    </location>
</feature>
<dbReference type="PANTHER" id="PTHR28094:SF2">
    <property type="entry name" value="BACTERIOPHAGE T5 ORF172 DNA-BINDING DOMAIN-CONTAINING PROTEIN"/>
    <property type="match status" value="1"/>
</dbReference>
<feature type="compositionally biased region" description="Polar residues" evidence="1">
    <location>
        <begin position="18"/>
        <end position="31"/>
    </location>
</feature>
<feature type="region of interest" description="Disordered" evidence="1">
    <location>
        <begin position="144"/>
        <end position="184"/>
    </location>
</feature>
<dbReference type="SMART" id="SM00974">
    <property type="entry name" value="T5orf172"/>
    <property type="match status" value="1"/>
</dbReference>
<proteinExistence type="predicted"/>
<dbReference type="InterPro" id="IPR053006">
    <property type="entry name" value="Meiosis_regulatory"/>
</dbReference>
<keyword evidence="4" id="KW-1185">Reference proteome</keyword>
<dbReference type="GeneID" id="55967953"/>
<dbReference type="AlphaFoldDB" id="A0A9P4YRP7"/>
<feature type="region of interest" description="Disordered" evidence="1">
    <location>
        <begin position="1"/>
        <end position="40"/>
    </location>
</feature>
<dbReference type="OrthoDB" id="2417614at2759"/>
<reference evidence="3" key="1">
    <citation type="submission" date="2020-03" db="EMBL/GenBank/DDBJ databases">
        <title>Site-based positive gene gene selection in Geosmithia morbida across the United States reveals a broad range of putative effectors and factors for local host and environmental adapation.</title>
        <authorList>
            <person name="Onufrak A."/>
            <person name="Murdoch R.W."/>
            <person name="Gazis R."/>
            <person name="Huff M."/>
            <person name="Staton M."/>
            <person name="Klingeman W."/>
            <person name="Hadziabdic D."/>
        </authorList>
    </citation>
    <scope>NUCLEOTIDE SEQUENCE</scope>
    <source>
        <strain evidence="3">1262</strain>
    </source>
</reference>
<feature type="region of interest" description="Disordered" evidence="1">
    <location>
        <begin position="235"/>
        <end position="259"/>
    </location>
</feature>
<sequence length="389" mass="42847">MPYIQNTPESLIQRADSKNPSSTCRGITTSGRPCRRPRIKDNASSSLEGLYCWQHQDQASASLASSTQSSPNGKASYKLQHRSSLETLAERLGLVDLDDQATGRPDRHGKKKCSAFTKHEKDSSSKSNSFSFCLCAPIVEVEEPPHPVRPRPHPIQRPAKDHDHHLPSTPQSSPPKTPSSELSMSRMKHLIPNDLDAAAASALLAELAKPYDKSEQPGYIYMYWLTATGPQSPDAARAMLSPPDVPSKTSSSGVSGTMTLKIGRSDNVQRRMNEWRRQCGRDVTLLRFYPYSPSSSSPPPSHPHSHSPPPSSPSPSPSTVRMTPHAHRVEQLIQLELKGRGMKADMGKCSACGKEHKEWFNVPASRSAVGLVDGIIRRWIKWDEGQLKA</sequence>
<dbReference type="Pfam" id="PF10544">
    <property type="entry name" value="T5orf172"/>
    <property type="match status" value="1"/>
</dbReference>
<evidence type="ECO:0000313" key="3">
    <source>
        <dbReference type="EMBL" id="KAF4121883.1"/>
    </source>
</evidence>
<dbReference type="InterPro" id="IPR018306">
    <property type="entry name" value="Phage_T5_Orf172_DNA-bd"/>
</dbReference>
<feature type="compositionally biased region" description="Pro residues" evidence="1">
    <location>
        <begin position="296"/>
        <end position="316"/>
    </location>
</feature>
<comment type="caution">
    <text evidence="3">The sequence shown here is derived from an EMBL/GenBank/DDBJ whole genome shotgun (WGS) entry which is preliminary data.</text>
</comment>
<accession>A0A9P4YRP7</accession>
<gene>
    <name evidence="3" type="ORF">GMORB2_1723</name>
</gene>
<protein>
    <submittedName>
        <fullName evidence="3">T5orf172</fullName>
    </submittedName>
</protein>
<evidence type="ECO:0000313" key="4">
    <source>
        <dbReference type="Proteomes" id="UP000749293"/>
    </source>
</evidence>
<evidence type="ECO:0000256" key="1">
    <source>
        <dbReference type="SAM" id="MobiDB-lite"/>
    </source>
</evidence>
<organism evidence="3 4">
    <name type="scientific">Geosmithia morbida</name>
    <dbReference type="NCBI Taxonomy" id="1094350"/>
    <lineage>
        <taxon>Eukaryota</taxon>
        <taxon>Fungi</taxon>
        <taxon>Dikarya</taxon>
        <taxon>Ascomycota</taxon>
        <taxon>Pezizomycotina</taxon>
        <taxon>Sordariomycetes</taxon>
        <taxon>Hypocreomycetidae</taxon>
        <taxon>Hypocreales</taxon>
        <taxon>Bionectriaceae</taxon>
        <taxon>Geosmithia</taxon>
    </lineage>
</organism>
<dbReference type="EMBL" id="JAANYQ010000011">
    <property type="protein sequence ID" value="KAF4121883.1"/>
    <property type="molecule type" value="Genomic_DNA"/>
</dbReference>
<dbReference type="Proteomes" id="UP000749293">
    <property type="component" value="Unassembled WGS sequence"/>
</dbReference>
<feature type="region of interest" description="Disordered" evidence="1">
    <location>
        <begin position="290"/>
        <end position="323"/>
    </location>
</feature>
<dbReference type="RefSeq" id="XP_035320535.1">
    <property type="nucleotide sequence ID" value="XM_035463704.1"/>
</dbReference>
<feature type="compositionally biased region" description="Polar residues" evidence="1">
    <location>
        <begin position="247"/>
        <end position="258"/>
    </location>
</feature>
<feature type="domain" description="Bacteriophage T5 Orf172 DNA-binding" evidence="2">
    <location>
        <begin position="254"/>
        <end position="379"/>
    </location>
</feature>
<dbReference type="PANTHER" id="PTHR28094">
    <property type="entry name" value="MEIOTICALLY UP-REGULATED GENE 113 PROTEIN"/>
    <property type="match status" value="1"/>
</dbReference>
<feature type="compositionally biased region" description="Polar residues" evidence="1">
    <location>
        <begin position="1"/>
        <end position="10"/>
    </location>
</feature>